<protein>
    <submittedName>
        <fullName evidence="8">Cytochrome P450</fullName>
    </submittedName>
</protein>
<dbReference type="InterPro" id="IPR001128">
    <property type="entry name" value="Cyt_P450"/>
</dbReference>
<evidence type="ECO:0000256" key="7">
    <source>
        <dbReference type="RuleBase" id="RU000461"/>
    </source>
</evidence>
<evidence type="ECO:0000256" key="2">
    <source>
        <dbReference type="ARBA" id="ARBA00010617"/>
    </source>
</evidence>
<comment type="similarity">
    <text evidence="2 7">Belongs to the cytochrome P450 family.</text>
</comment>
<keyword evidence="7" id="KW-0503">Monooxygenase</keyword>
<comment type="caution">
    <text evidence="8">The sequence shown here is derived from an EMBL/GenBank/DDBJ whole genome shotgun (WGS) entry which is preliminary data.</text>
</comment>
<dbReference type="PANTHER" id="PTHR24305:SF232">
    <property type="entry name" value="P450, PUTATIVE (EUROFUNG)-RELATED"/>
    <property type="match status" value="1"/>
</dbReference>
<dbReference type="GO" id="GO:0020037">
    <property type="term" value="F:heme binding"/>
    <property type="evidence" value="ECO:0007669"/>
    <property type="project" value="InterPro"/>
</dbReference>
<proteinExistence type="inferred from homology"/>
<dbReference type="Pfam" id="PF00067">
    <property type="entry name" value="p450"/>
    <property type="match status" value="1"/>
</dbReference>
<evidence type="ECO:0000313" key="8">
    <source>
        <dbReference type="EMBL" id="KAK3318887.1"/>
    </source>
</evidence>
<dbReference type="GO" id="GO:0004497">
    <property type="term" value="F:monooxygenase activity"/>
    <property type="evidence" value="ECO:0007669"/>
    <property type="project" value="UniProtKB-KW"/>
</dbReference>
<evidence type="ECO:0000256" key="1">
    <source>
        <dbReference type="ARBA" id="ARBA00001971"/>
    </source>
</evidence>
<reference evidence="8" key="2">
    <citation type="submission" date="2023-06" db="EMBL/GenBank/DDBJ databases">
        <authorList>
            <consortium name="Lawrence Berkeley National Laboratory"/>
            <person name="Haridas S."/>
            <person name="Hensen N."/>
            <person name="Bonometti L."/>
            <person name="Westerberg I."/>
            <person name="Brannstrom I.O."/>
            <person name="Guillou S."/>
            <person name="Cros-Aarteil S."/>
            <person name="Calhoun S."/>
            <person name="Kuo A."/>
            <person name="Mondo S."/>
            <person name="Pangilinan J."/>
            <person name="Riley R."/>
            <person name="Labutti K."/>
            <person name="Andreopoulos B."/>
            <person name="Lipzen A."/>
            <person name="Chen C."/>
            <person name="Yanf M."/>
            <person name="Daum C."/>
            <person name="Ng V."/>
            <person name="Clum A."/>
            <person name="Steindorff A."/>
            <person name="Ohm R."/>
            <person name="Martin F."/>
            <person name="Silar P."/>
            <person name="Natvig D."/>
            <person name="Lalanne C."/>
            <person name="Gautier V."/>
            <person name="Ament-Velasquez S.L."/>
            <person name="Kruys A."/>
            <person name="Hutchinson M.I."/>
            <person name="Powell A.J."/>
            <person name="Barry K."/>
            <person name="Miller A.N."/>
            <person name="Grigoriev I.V."/>
            <person name="Debuchy R."/>
            <person name="Gladieux P."/>
            <person name="Thoren M.H."/>
            <person name="Johannesson H."/>
        </authorList>
    </citation>
    <scope>NUCLEOTIDE SEQUENCE</scope>
    <source>
        <strain evidence="8">CBS 118394</strain>
    </source>
</reference>
<dbReference type="InterPro" id="IPR017972">
    <property type="entry name" value="Cyt_P450_CS"/>
</dbReference>
<evidence type="ECO:0000313" key="9">
    <source>
        <dbReference type="Proteomes" id="UP001283341"/>
    </source>
</evidence>
<dbReference type="PRINTS" id="PR00463">
    <property type="entry name" value="EP450I"/>
</dbReference>
<keyword evidence="3 6" id="KW-0349">Heme</keyword>
<keyword evidence="9" id="KW-1185">Reference proteome</keyword>
<dbReference type="PRINTS" id="PR00385">
    <property type="entry name" value="P450"/>
</dbReference>
<keyword evidence="4 6" id="KW-0479">Metal-binding</keyword>
<evidence type="ECO:0000256" key="5">
    <source>
        <dbReference type="ARBA" id="ARBA00023004"/>
    </source>
</evidence>
<dbReference type="InterPro" id="IPR036396">
    <property type="entry name" value="Cyt_P450_sf"/>
</dbReference>
<dbReference type="Proteomes" id="UP001283341">
    <property type="component" value="Unassembled WGS sequence"/>
</dbReference>
<comment type="cofactor">
    <cofactor evidence="1 6">
        <name>heme</name>
        <dbReference type="ChEBI" id="CHEBI:30413"/>
    </cofactor>
</comment>
<name>A0AAE0M4G9_9PEZI</name>
<keyword evidence="5 6" id="KW-0408">Iron</keyword>
<accession>A0AAE0M4G9</accession>
<evidence type="ECO:0000256" key="4">
    <source>
        <dbReference type="ARBA" id="ARBA00022723"/>
    </source>
</evidence>
<dbReference type="Gene3D" id="1.10.630.10">
    <property type="entry name" value="Cytochrome P450"/>
    <property type="match status" value="1"/>
</dbReference>
<organism evidence="8 9">
    <name type="scientific">Apodospora peruviana</name>
    <dbReference type="NCBI Taxonomy" id="516989"/>
    <lineage>
        <taxon>Eukaryota</taxon>
        <taxon>Fungi</taxon>
        <taxon>Dikarya</taxon>
        <taxon>Ascomycota</taxon>
        <taxon>Pezizomycotina</taxon>
        <taxon>Sordariomycetes</taxon>
        <taxon>Sordariomycetidae</taxon>
        <taxon>Sordariales</taxon>
        <taxon>Lasiosphaeriaceae</taxon>
        <taxon>Apodospora</taxon>
    </lineage>
</organism>
<evidence type="ECO:0000256" key="3">
    <source>
        <dbReference type="ARBA" id="ARBA00022617"/>
    </source>
</evidence>
<keyword evidence="7" id="KW-0560">Oxidoreductase</keyword>
<dbReference type="PROSITE" id="PS00086">
    <property type="entry name" value="CYTOCHROME_P450"/>
    <property type="match status" value="1"/>
</dbReference>
<evidence type="ECO:0000256" key="6">
    <source>
        <dbReference type="PIRSR" id="PIRSR602401-1"/>
    </source>
</evidence>
<sequence>MDSSLERIDAYLVTALRGLSGINLTSLAEALAIATGVTVFVWHVVSWALSPLRRYPGPFLAGWTNLWRFVLMLKGEEYHLTVKKLHEKYGPVVRTGPNLLDIDYPELAKVIYGTDGKWSKTEMYQNNSTIIDGKITYHLFSETNQVIHARKKRPVVKYYSMSSVLALEPKIDGVINEFCKQLEQRFINGPAGPKDCDLGEWLAFCTWDFLSTATFSRSFGYLDKGCDFDGSIAIADTSLDYFKAISQMPFLDYWLDKNPIVRIGPANLTNVTRIAFESLMARIQGKDANYDPKTHDYLQYFIESKKKNPELVDDGTIMEYLLVNLIAGADTTAVTIRSIIYLCLKRPTIYRKLEEEILAAGLDPERPAPYNVARQLPYLEAVVREALRFHPVVAVTMERYVPESGVRLPDGSFVPGGVAIGMNPYVVGRNKDVFGQDAQEFRPERWLQAPGEDQETYRLRRQSMNAADLTFGGGSRICIGKTLALCEVYKIAATLIQRYEIELADPTKEWKVEGSWFTRQRGIITKLRLREHNLF</sequence>
<dbReference type="GO" id="GO:0016705">
    <property type="term" value="F:oxidoreductase activity, acting on paired donors, with incorporation or reduction of molecular oxygen"/>
    <property type="evidence" value="ECO:0007669"/>
    <property type="project" value="InterPro"/>
</dbReference>
<dbReference type="InterPro" id="IPR002401">
    <property type="entry name" value="Cyt_P450_E_grp-I"/>
</dbReference>
<feature type="binding site" description="axial binding residue" evidence="6">
    <location>
        <position position="478"/>
    </location>
    <ligand>
        <name>heme</name>
        <dbReference type="ChEBI" id="CHEBI:30413"/>
    </ligand>
    <ligandPart>
        <name>Fe</name>
        <dbReference type="ChEBI" id="CHEBI:18248"/>
    </ligandPart>
</feature>
<dbReference type="GO" id="GO:0005506">
    <property type="term" value="F:iron ion binding"/>
    <property type="evidence" value="ECO:0007669"/>
    <property type="project" value="InterPro"/>
</dbReference>
<dbReference type="SUPFAM" id="SSF48264">
    <property type="entry name" value="Cytochrome P450"/>
    <property type="match status" value="1"/>
</dbReference>
<reference evidence="8" key="1">
    <citation type="journal article" date="2023" name="Mol. Phylogenet. Evol.">
        <title>Genome-scale phylogeny and comparative genomics of the fungal order Sordariales.</title>
        <authorList>
            <person name="Hensen N."/>
            <person name="Bonometti L."/>
            <person name="Westerberg I."/>
            <person name="Brannstrom I.O."/>
            <person name="Guillou S."/>
            <person name="Cros-Aarteil S."/>
            <person name="Calhoun S."/>
            <person name="Haridas S."/>
            <person name="Kuo A."/>
            <person name="Mondo S."/>
            <person name="Pangilinan J."/>
            <person name="Riley R."/>
            <person name="LaButti K."/>
            <person name="Andreopoulos B."/>
            <person name="Lipzen A."/>
            <person name="Chen C."/>
            <person name="Yan M."/>
            <person name="Daum C."/>
            <person name="Ng V."/>
            <person name="Clum A."/>
            <person name="Steindorff A."/>
            <person name="Ohm R.A."/>
            <person name="Martin F."/>
            <person name="Silar P."/>
            <person name="Natvig D.O."/>
            <person name="Lalanne C."/>
            <person name="Gautier V."/>
            <person name="Ament-Velasquez S.L."/>
            <person name="Kruys A."/>
            <person name="Hutchinson M.I."/>
            <person name="Powell A.J."/>
            <person name="Barry K."/>
            <person name="Miller A.N."/>
            <person name="Grigoriev I.V."/>
            <person name="Debuchy R."/>
            <person name="Gladieux P."/>
            <person name="Hiltunen Thoren M."/>
            <person name="Johannesson H."/>
        </authorList>
    </citation>
    <scope>NUCLEOTIDE SEQUENCE</scope>
    <source>
        <strain evidence="8">CBS 118394</strain>
    </source>
</reference>
<gene>
    <name evidence="8" type="ORF">B0H66DRAFT_558360</name>
</gene>
<dbReference type="PANTHER" id="PTHR24305">
    <property type="entry name" value="CYTOCHROME P450"/>
    <property type="match status" value="1"/>
</dbReference>
<dbReference type="EMBL" id="JAUEDM010000004">
    <property type="protein sequence ID" value="KAK3318887.1"/>
    <property type="molecule type" value="Genomic_DNA"/>
</dbReference>
<dbReference type="InterPro" id="IPR050121">
    <property type="entry name" value="Cytochrome_P450_monoxygenase"/>
</dbReference>
<dbReference type="AlphaFoldDB" id="A0AAE0M4G9"/>
<dbReference type="CDD" id="cd11060">
    <property type="entry name" value="CYP57A1-like"/>
    <property type="match status" value="1"/>
</dbReference>